<evidence type="ECO:0000256" key="2">
    <source>
        <dbReference type="ARBA" id="ARBA00022801"/>
    </source>
</evidence>
<protein>
    <submittedName>
        <fullName evidence="6">Putative DNA helicase</fullName>
    </submittedName>
</protein>
<evidence type="ECO:0000313" key="6">
    <source>
        <dbReference type="EMBL" id="ATL27356.1"/>
    </source>
</evidence>
<dbReference type="Proteomes" id="UP000221011">
    <property type="component" value="Chromosome"/>
</dbReference>
<name>A0A291Q761_9ACTN</name>
<organism evidence="6 7">
    <name type="scientific">Streptomyces formicae</name>
    <dbReference type="NCBI Taxonomy" id="1616117"/>
    <lineage>
        <taxon>Bacteria</taxon>
        <taxon>Bacillati</taxon>
        <taxon>Actinomycetota</taxon>
        <taxon>Actinomycetes</taxon>
        <taxon>Kitasatosporales</taxon>
        <taxon>Streptomycetaceae</taxon>
        <taxon>Streptomyces</taxon>
    </lineage>
</organism>
<dbReference type="KEGG" id="sfk:KY5_2338"/>
<keyword evidence="7" id="KW-1185">Reference proteome</keyword>
<evidence type="ECO:0000313" key="7">
    <source>
        <dbReference type="Proteomes" id="UP000221011"/>
    </source>
</evidence>
<reference evidence="6 7" key="1">
    <citation type="submission" date="2017-08" db="EMBL/GenBank/DDBJ databases">
        <title>Complete Genome Sequence of Streptomyces formicae KY5, the formicamycin producer.</title>
        <authorList>
            <person name="Holmes N.A."/>
            <person name="Devine R."/>
            <person name="Qin Z."/>
            <person name="Seipke R.F."/>
            <person name="Wilkinson B."/>
            <person name="Hutchings M.I."/>
        </authorList>
    </citation>
    <scope>NUCLEOTIDE SEQUENCE [LARGE SCALE GENOMIC DNA]</scope>
    <source>
        <strain evidence="6 7">KY5</strain>
    </source>
</reference>
<keyword evidence="3 6" id="KW-0347">Helicase</keyword>
<dbReference type="GO" id="GO:0005524">
    <property type="term" value="F:ATP binding"/>
    <property type="evidence" value="ECO:0007669"/>
    <property type="project" value="UniProtKB-KW"/>
</dbReference>
<accession>A0A291Q761</accession>
<evidence type="ECO:0000259" key="5">
    <source>
        <dbReference type="Pfam" id="PF00580"/>
    </source>
</evidence>
<feature type="domain" description="UvrD-like helicase ATP-binding" evidence="5">
    <location>
        <begin position="3"/>
        <end position="60"/>
    </location>
</feature>
<keyword evidence="1" id="KW-0547">Nucleotide-binding</keyword>
<evidence type="ECO:0000256" key="1">
    <source>
        <dbReference type="ARBA" id="ARBA00022741"/>
    </source>
</evidence>
<dbReference type="Pfam" id="PF00580">
    <property type="entry name" value="UvrD-helicase"/>
    <property type="match status" value="1"/>
</dbReference>
<dbReference type="InterPro" id="IPR014016">
    <property type="entry name" value="UvrD-like_ATP-bd"/>
</dbReference>
<evidence type="ECO:0000256" key="3">
    <source>
        <dbReference type="ARBA" id="ARBA00022806"/>
    </source>
</evidence>
<keyword evidence="4" id="KW-0067">ATP-binding</keyword>
<sequence length="137" mass="14930">MVTQHPKLTRLIADGYPIIFVDEYQNTSPKTIRLLLDHIAGAGHHSCVVGLFGDSIQKIYPSGQGAVVHPQLTPITKHENHRCSLPVVAVLNKIRPELQQEAVGEHTDGEVHVFLNSTLPAGHACLDAAPQHLTERG</sequence>
<dbReference type="InterPro" id="IPR027417">
    <property type="entry name" value="P-loop_NTPase"/>
</dbReference>
<dbReference type="AlphaFoldDB" id="A0A291Q761"/>
<dbReference type="SUPFAM" id="SSF52540">
    <property type="entry name" value="P-loop containing nucleoside triphosphate hydrolases"/>
    <property type="match status" value="1"/>
</dbReference>
<gene>
    <name evidence="6" type="ORF">KY5_2338</name>
</gene>
<proteinExistence type="predicted"/>
<evidence type="ECO:0000256" key="4">
    <source>
        <dbReference type="ARBA" id="ARBA00022840"/>
    </source>
</evidence>
<dbReference type="EMBL" id="CP022685">
    <property type="protein sequence ID" value="ATL27356.1"/>
    <property type="molecule type" value="Genomic_DNA"/>
</dbReference>
<keyword evidence="2" id="KW-0378">Hydrolase</keyword>
<dbReference type="GO" id="GO:0004386">
    <property type="term" value="F:helicase activity"/>
    <property type="evidence" value="ECO:0007669"/>
    <property type="project" value="UniProtKB-KW"/>
</dbReference>
<dbReference type="GO" id="GO:0016787">
    <property type="term" value="F:hydrolase activity"/>
    <property type="evidence" value="ECO:0007669"/>
    <property type="project" value="UniProtKB-KW"/>
</dbReference>
<dbReference type="Gene3D" id="3.40.50.300">
    <property type="entry name" value="P-loop containing nucleotide triphosphate hydrolases"/>
    <property type="match status" value="1"/>
</dbReference>